<dbReference type="InterPro" id="IPR029041">
    <property type="entry name" value="FAD-linked_oxidoreductase-like"/>
</dbReference>
<reference evidence="11" key="2">
    <citation type="submission" date="2025-09" db="UniProtKB">
        <authorList>
            <consortium name="Ensembl"/>
        </authorList>
    </citation>
    <scope>IDENTIFICATION</scope>
</reference>
<dbReference type="PANTHER" id="PTHR13914:SF29">
    <property type="entry name" value="HYDROXYPROLINE DEHYDROGENASE"/>
    <property type="match status" value="1"/>
</dbReference>
<accession>A0A8C4Q961</accession>
<comment type="catalytic activity">
    <reaction evidence="7">
        <text>trans-4-hydroxy-L-proline + a quinone = (3R,5S)-1-pyrroline-3-hydroxy-5-carboxylate + a quinol + H(+)</text>
        <dbReference type="Rhea" id="RHEA:52512"/>
        <dbReference type="ChEBI" id="CHEBI:15378"/>
        <dbReference type="ChEBI" id="CHEBI:24646"/>
        <dbReference type="ChEBI" id="CHEBI:58375"/>
        <dbReference type="ChEBI" id="CHEBI:62612"/>
        <dbReference type="ChEBI" id="CHEBI:132124"/>
        <dbReference type="EC" id="1.5.5.3"/>
    </reaction>
</comment>
<evidence type="ECO:0000256" key="6">
    <source>
        <dbReference type="ARBA" id="ARBA00023062"/>
    </source>
</evidence>
<comment type="function">
    <text evidence="9">Converts proline to delta-1-pyrroline-5-carboxylate.</text>
</comment>
<feature type="domain" description="Proline dehydrogenase" evidence="10">
    <location>
        <begin position="324"/>
        <end position="569"/>
    </location>
</feature>
<dbReference type="Proteomes" id="UP000694388">
    <property type="component" value="Unplaced"/>
</dbReference>
<dbReference type="Pfam" id="PF01619">
    <property type="entry name" value="Pro_dh"/>
    <property type="match status" value="1"/>
</dbReference>
<protein>
    <recommendedName>
        <fullName evidence="9">Proline dehydrogenase</fullName>
        <ecNumber evidence="9">1.5.5.2</ecNumber>
    </recommendedName>
</protein>
<evidence type="ECO:0000313" key="12">
    <source>
        <dbReference type="Proteomes" id="UP000694388"/>
    </source>
</evidence>
<sequence>MPILSAPRVRLRHSTARALHSLFLVQNRSLTRSSVAFETYRATCRLLFPSMKQKLMTTSPYPSVATCTRIPISSSPRTAEVRQEHQLTHVARVEAPRQTSFVKPQTLSASVSSNLEDISMENAFTVLPLSRFAPSAEHLEFDAENTFRAKTLAEMARTLLVFRACSFQVLVDNSIELTTLSRRLLGPRLFKFIMKATFYGQFVAGPGVKEFSHTMYRLRSLGLQPLLAVPMEEDVQENRAGESWYDGNLEQMKVCVDLSRNDSFDSVSMHQTNSNHFGQSVLDSAIPRNEISARPMMQLKITALMSANLCKRISECLQEPSQARQLSAQAISHCLQHGDSCNFVCLNKSENEHLAASLTRLDIIAQYAKHHGVRVLVDAEYTYLNPALSLITLALMSKYNCPEPFVWNTYQCYLKSAEKSIMQDIQLSKEMGCGFGVKLVRGAYMDKERQLAQVGGYADPIQPSFEDTNKSYHSALDQLLELTSRHSDSYHMIIATHNEDSVRHAVQRMYDLSIPPASGCISFGQLFGMCDHVSLTLGSKGYLVYKSVPFGTIESVLPYLARRAQENRVVLAGIRREQELLRKAFWKRITLSA</sequence>
<reference evidence="11" key="1">
    <citation type="submission" date="2025-08" db="UniProtKB">
        <authorList>
            <consortium name="Ensembl"/>
        </authorList>
    </citation>
    <scope>IDENTIFICATION</scope>
</reference>
<dbReference type="PANTHER" id="PTHR13914">
    <property type="entry name" value="PROLINE OXIDASE"/>
    <property type="match status" value="1"/>
</dbReference>
<dbReference type="GO" id="GO:0010133">
    <property type="term" value="P:L-proline catabolic process to L-glutamate"/>
    <property type="evidence" value="ECO:0007669"/>
    <property type="project" value="TreeGrafter"/>
</dbReference>
<keyword evidence="3 9" id="KW-0285">Flavoprotein</keyword>
<keyword evidence="5 9" id="KW-0560">Oxidoreductase</keyword>
<keyword evidence="12" id="KW-1185">Reference proteome</keyword>
<organism evidence="11 12">
    <name type="scientific">Eptatretus burgeri</name>
    <name type="common">Inshore hagfish</name>
    <dbReference type="NCBI Taxonomy" id="7764"/>
    <lineage>
        <taxon>Eukaryota</taxon>
        <taxon>Metazoa</taxon>
        <taxon>Chordata</taxon>
        <taxon>Craniata</taxon>
        <taxon>Vertebrata</taxon>
        <taxon>Cyclostomata</taxon>
        <taxon>Myxini</taxon>
        <taxon>Myxiniformes</taxon>
        <taxon>Myxinidae</taxon>
        <taxon>Eptatretinae</taxon>
        <taxon>Eptatretus</taxon>
    </lineage>
</organism>
<evidence type="ECO:0000256" key="5">
    <source>
        <dbReference type="ARBA" id="ARBA00023002"/>
    </source>
</evidence>
<evidence type="ECO:0000256" key="4">
    <source>
        <dbReference type="ARBA" id="ARBA00022827"/>
    </source>
</evidence>
<dbReference type="Gene3D" id="3.20.20.220">
    <property type="match status" value="1"/>
</dbReference>
<dbReference type="AlphaFoldDB" id="A0A8C4Q961"/>
<evidence type="ECO:0000256" key="7">
    <source>
        <dbReference type="ARBA" id="ARBA00048242"/>
    </source>
</evidence>
<evidence type="ECO:0000259" key="10">
    <source>
        <dbReference type="Pfam" id="PF01619"/>
    </source>
</evidence>
<evidence type="ECO:0000256" key="3">
    <source>
        <dbReference type="ARBA" id="ARBA00022630"/>
    </source>
</evidence>
<comment type="catalytic activity">
    <reaction evidence="8 9">
        <text>L-proline + a quinone = (S)-1-pyrroline-5-carboxylate + a quinol + H(+)</text>
        <dbReference type="Rhea" id="RHEA:23784"/>
        <dbReference type="ChEBI" id="CHEBI:15378"/>
        <dbReference type="ChEBI" id="CHEBI:17388"/>
        <dbReference type="ChEBI" id="CHEBI:24646"/>
        <dbReference type="ChEBI" id="CHEBI:60039"/>
        <dbReference type="ChEBI" id="CHEBI:132124"/>
        <dbReference type="EC" id="1.5.5.2"/>
    </reaction>
</comment>
<evidence type="ECO:0000256" key="9">
    <source>
        <dbReference type="RuleBase" id="RU364054"/>
    </source>
</evidence>
<dbReference type="GeneTree" id="ENSGT00390000006265"/>
<dbReference type="InterPro" id="IPR015659">
    <property type="entry name" value="Proline_oxidase"/>
</dbReference>
<evidence type="ECO:0000313" key="11">
    <source>
        <dbReference type="Ensembl" id="ENSEBUP00000011965.1"/>
    </source>
</evidence>
<comment type="similarity">
    <text evidence="2 9">Belongs to the proline oxidase family.</text>
</comment>
<dbReference type="SUPFAM" id="SSF51730">
    <property type="entry name" value="FAD-linked oxidoreductase"/>
    <property type="match status" value="1"/>
</dbReference>
<dbReference type="OMA" id="WMQDAAD"/>
<dbReference type="GO" id="GO:0071949">
    <property type="term" value="F:FAD binding"/>
    <property type="evidence" value="ECO:0007669"/>
    <property type="project" value="TreeGrafter"/>
</dbReference>
<evidence type="ECO:0000256" key="1">
    <source>
        <dbReference type="ARBA" id="ARBA00001974"/>
    </source>
</evidence>
<dbReference type="Ensembl" id="ENSEBUT00000012541.1">
    <property type="protein sequence ID" value="ENSEBUP00000011965.1"/>
    <property type="gene ID" value="ENSEBUG00000007648.1"/>
</dbReference>
<proteinExistence type="inferred from homology"/>
<keyword evidence="6 9" id="KW-0642">Proline metabolism</keyword>
<evidence type="ECO:0000256" key="8">
    <source>
        <dbReference type="ARBA" id="ARBA00048779"/>
    </source>
</evidence>
<dbReference type="InterPro" id="IPR002872">
    <property type="entry name" value="Proline_DH_dom"/>
</dbReference>
<keyword evidence="4 9" id="KW-0274">FAD</keyword>
<dbReference type="GO" id="GO:0005739">
    <property type="term" value="C:mitochondrion"/>
    <property type="evidence" value="ECO:0007669"/>
    <property type="project" value="TreeGrafter"/>
</dbReference>
<dbReference type="EC" id="1.5.5.2" evidence="9"/>
<evidence type="ECO:0000256" key="2">
    <source>
        <dbReference type="ARBA" id="ARBA00005869"/>
    </source>
</evidence>
<dbReference type="GO" id="GO:0004657">
    <property type="term" value="F:proline dehydrogenase activity"/>
    <property type="evidence" value="ECO:0007669"/>
    <property type="project" value="UniProtKB-EC"/>
</dbReference>
<comment type="cofactor">
    <cofactor evidence="1 9">
        <name>FAD</name>
        <dbReference type="ChEBI" id="CHEBI:57692"/>
    </cofactor>
</comment>
<name>A0A8C4Q961_EPTBU</name>